<dbReference type="GO" id="GO:0008270">
    <property type="term" value="F:zinc ion binding"/>
    <property type="evidence" value="ECO:0007669"/>
    <property type="project" value="UniProtKB-KW"/>
</dbReference>
<dbReference type="SUPFAM" id="SSF57889">
    <property type="entry name" value="Cysteine-rich domain"/>
    <property type="match status" value="1"/>
</dbReference>
<dbReference type="Gene3D" id="1.20.5.340">
    <property type="match status" value="1"/>
</dbReference>
<evidence type="ECO:0000256" key="17">
    <source>
        <dbReference type="ARBA" id="ARBA00048679"/>
    </source>
</evidence>
<evidence type="ECO:0000256" key="3">
    <source>
        <dbReference type="ARBA" id="ARBA00005719"/>
    </source>
</evidence>
<keyword evidence="9" id="KW-0479">Metal-binding</keyword>
<keyword evidence="13" id="KW-0862">Zinc</keyword>
<keyword evidence="8" id="KW-0808">Transferase</keyword>
<evidence type="ECO:0000256" key="4">
    <source>
        <dbReference type="ARBA" id="ARBA00012513"/>
    </source>
</evidence>
<evidence type="ECO:0000256" key="20">
    <source>
        <dbReference type="SAM" id="MobiDB-lite"/>
    </source>
</evidence>
<evidence type="ECO:0000256" key="8">
    <source>
        <dbReference type="ARBA" id="ARBA00022679"/>
    </source>
</evidence>
<keyword evidence="6" id="KW-0723">Serine/threonine-protein kinase</keyword>
<keyword evidence="14 18" id="KW-0067">ATP-binding</keyword>
<comment type="catalytic activity">
    <reaction evidence="16">
        <text>L-threonyl-[protein] + ATP = O-phospho-L-threonyl-[protein] + ADP + H(+)</text>
        <dbReference type="Rhea" id="RHEA:46608"/>
        <dbReference type="Rhea" id="RHEA-COMP:11060"/>
        <dbReference type="Rhea" id="RHEA-COMP:11605"/>
        <dbReference type="ChEBI" id="CHEBI:15378"/>
        <dbReference type="ChEBI" id="CHEBI:30013"/>
        <dbReference type="ChEBI" id="CHEBI:30616"/>
        <dbReference type="ChEBI" id="CHEBI:61977"/>
        <dbReference type="ChEBI" id="CHEBI:456216"/>
        <dbReference type="EC" id="2.7.11.1"/>
    </reaction>
</comment>
<dbReference type="AlphaFoldDB" id="A0AAV8XCV0"/>
<evidence type="ECO:0000256" key="10">
    <source>
        <dbReference type="ARBA" id="ARBA00022741"/>
    </source>
</evidence>
<feature type="domain" description="Phorbol-ester/DAG-type" evidence="22">
    <location>
        <begin position="929"/>
        <end position="979"/>
    </location>
</feature>
<comment type="subcellular location">
    <subcellularLocation>
        <location evidence="2">Cytoplasm</location>
    </subcellularLocation>
</comment>
<dbReference type="SUPFAM" id="SSF56112">
    <property type="entry name" value="Protein kinase-like (PK-like)"/>
    <property type="match status" value="1"/>
</dbReference>
<evidence type="ECO:0000256" key="15">
    <source>
        <dbReference type="ARBA" id="ARBA00023054"/>
    </source>
</evidence>
<keyword evidence="12" id="KW-0418">Kinase</keyword>
<dbReference type="EMBL" id="JAPWTK010000706">
    <property type="protein sequence ID" value="KAJ8936857.1"/>
    <property type="molecule type" value="Genomic_DNA"/>
</dbReference>
<dbReference type="InterPro" id="IPR002219">
    <property type="entry name" value="PKC_DAG/PE"/>
</dbReference>
<evidence type="ECO:0000259" key="21">
    <source>
        <dbReference type="PROSITE" id="PS50011"/>
    </source>
</evidence>
<dbReference type="FunFam" id="1.10.510.10:FF:000014">
    <property type="entry name" value="Non-specific serine/threonine protein kinase"/>
    <property type="match status" value="1"/>
</dbReference>
<dbReference type="InterPro" id="IPR050839">
    <property type="entry name" value="Rho-assoc_Ser/Thr_Kinase"/>
</dbReference>
<proteinExistence type="inferred from homology"/>
<dbReference type="InterPro" id="IPR014930">
    <property type="entry name" value="Myotonic_dystrophy_kinase_coil"/>
</dbReference>
<keyword evidence="5" id="KW-0963">Cytoplasm</keyword>
<dbReference type="Pfam" id="PF00130">
    <property type="entry name" value="C1_1"/>
    <property type="match status" value="1"/>
</dbReference>
<dbReference type="PROSITE" id="PS51285">
    <property type="entry name" value="AGC_KINASE_CTER"/>
    <property type="match status" value="1"/>
</dbReference>
<evidence type="ECO:0000256" key="12">
    <source>
        <dbReference type="ARBA" id="ARBA00022777"/>
    </source>
</evidence>
<dbReference type="PROSITE" id="PS00479">
    <property type="entry name" value="ZF_DAG_PE_1"/>
    <property type="match status" value="1"/>
</dbReference>
<dbReference type="Pfam" id="PF00069">
    <property type="entry name" value="Pkinase"/>
    <property type="match status" value="1"/>
</dbReference>
<keyword evidence="11" id="KW-0863">Zinc-finger</keyword>
<keyword evidence="10 18" id="KW-0547">Nucleotide-binding</keyword>
<dbReference type="InterPro" id="IPR011009">
    <property type="entry name" value="Kinase-like_dom_sf"/>
</dbReference>
<dbReference type="GO" id="GO:0004674">
    <property type="term" value="F:protein serine/threonine kinase activity"/>
    <property type="evidence" value="ECO:0007669"/>
    <property type="project" value="UniProtKB-KW"/>
</dbReference>
<evidence type="ECO:0000259" key="22">
    <source>
        <dbReference type="PROSITE" id="PS50081"/>
    </source>
</evidence>
<name>A0AAV8XCV0_9CUCU</name>
<evidence type="ECO:0000313" key="25">
    <source>
        <dbReference type="Proteomes" id="UP001162162"/>
    </source>
</evidence>
<dbReference type="Pfam" id="PF15796">
    <property type="entry name" value="KELK"/>
    <property type="match status" value="1"/>
</dbReference>
<dbReference type="PRINTS" id="PR00008">
    <property type="entry name" value="DAGPEDOMAIN"/>
</dbReference>
<evidence type="ECO:0000256" key="18">
    <source>
        <dbReference type="PROSITE-ProRule" id="PRU10141"/>
    </source>
</evidence>
<dbReference type="FunFam" id="3.30.200.20:FF:001055">
    <property type="entry name" value="Serine/threonine-protein kinase MRCK beta"/>
    <property type="match status" value="1"/>
</dbReference>
<dbReference type="InterPro" id="IPR000961">
    <property type="entry name" value="AGC-kinase_C"/>
</dbReference>
<dbReference type="EC" id="2.7.11.1" evidence="4"/>
<dbReference type="CDD" id="cd20809">
    <property type="entry name" value="C1_MRCK"/>
    <property type="match status" value="1"/>
</dbReference>
<keyword evidence="15 19" id="KW-0175">Coiled coil</keyword>
<feature type="coiled-coil region" evidence="19">
    <location>
        <begin position="786"/>
        <end position="834"/>
    </location>
</feature>
<dbReference type="GO" id="GO:0005856">
    <property type="term" value="C:cytoskeleton"/>
    <property type="evidence" value="ECO:0007669"/>
    <property type="project" value="TreeGrafter"/>
</dbReference>
<dbReference type="InterPro" id="IPR017441">
    <property type="entry name" value="Protein_kinase_ATP_BS"/>
</dbReference>
<dbReference type="FunFam" id="3.30.60.20:FF:000005">
    <property type="entry name" value="Non-specific serine/threonine protein kinase"/>
    <property type="match status" value="1"/>
</dbReference>
<organism evidence="24 25">
    <name type="scientific">Aromia moschata</name>
    <dbReference type="NCBI Taxonomy" id="1265417"/>
    <lineage>
        <taxon>Eukaryota</taxon>
        <taxon>Metazoa</taxon>
        <taxon>Ecdysozoa</taxon>
        <taxon>Arthropoda</taxon>
        <taxon>Hexapoda</taxon>
        <taxon>Insecta</taxon>
        <taxon>Pterygota</taxon>
        <taxon>Neoptera</taxon>
        <taxon>Endopterygota</taxon>
        <taxon>Coleoptera</taxon>
        <taxon>Polyphaga</taxon>
        <taxon>Cucujiformia</taxon>
        <taxon>Chrysomeloidea</taxon>
        <taxon>Cerambycidae</taxon>
        <taxon>Cerambycinae</taxon>
        <taxon>Callichromatini</taxon>
        <taxon>Aromia</taxon>
    </lineage>
</organism>
<dbReference type="InterPro" id="IPR031597">
    <property type="entry name" value="KELK"/>
</dbReference>
<evidence type="ECO:0000313" key="24">
    <source>
        <dbReference type="EMBL" id="KAJ8936857.1"/>
    </source>
</evidence>
<dbReference type="InterPro" id="IPR046349">
    <property type="entry name" value="C1-like_sf"/>
</dbReference>
<dbReference type="Pfam" id="PF00433">
    <property type="entry name" value="Pkinase_C"/>
    <property type="match status" value="1"/>
</dbReference>
<evidence type="ECO:0000256" key="9">
    <source>
        <dbReference type="ARBA" id="ARBA00022723"/>
    </source>
</evidence>
<feature type="coiled-coil region" evidence="19">
    <location>
        <begin position="570"/>
        <end position="633"/>
    </location>
</feature>
<dbReference type="PROSITE" id="PS50011">
    <property type="entry name" value="PROTEIN_KINASE_DOM"/>
    <property type="match status" value="1"/>
</dbReference>
<comment type="caution">
    <text evidence="24">The sequence shown here is derived from an EMBL/GenBank/DDBJ whole genome shotgun (WGS) entry which is preliminary data.</text>
</comment>
<feature type="region of interest" description="Disordered" evidence="20">
    <location>
        <begin position="520"/>
        <end position="570"/>
    </location>
</feature>
<dbReference type="PANTHER" id="PTHR22988">
    <property type="entry name" value="MYOTONIC DYSTROPHY S/T KINASE-RELATED"/>
    <property type="match status" value="1"/>
</dbReference>
<feature type="binding site" evidence="18">
    <location>
        <position position="115"/>
    </location>
    <ligand>
        <name>ATP</name>
        <dbReference type="ChEBI" id="CHEBI:30616"/>
    </ligand>
</feature>
<evidence type="ECO:0000256" key="13">
    <source>
        <dbReference type="ARBA" id="ARBA00022833"/>
    </source>
</evidence>
<accession>A0AAV8XCV0</accession>
<evidence type="ECO:0000259" key="23">
    <source>
        <dbReference type="PROSITE" id="PS51285"/>
    </source>
</evidence>
<dbReference type="GO" id="GO:0005524">
    <property type="term" value="F:ATP binding"/>
    <property type="evidence" value="ECO:0007669"/>
    <property type="project" value="UniProtKB-UniRule"/>
</dbReference>
<dbReference type="SMART" id="SM00109">
    <property type="entry name" value="C1"/>
    <property type="match status" value="1"/>
</dbReference>
<dbReference type="PROSITE" id="PS50081">
    <property type="entry name" value="ZF_DAG_PE_2"/>
    <property type="match status" value="1"/>
</dbReference>
<sequence length="988" mass="113559">MSETSVGAMQGAPGERRLRQLEILFLGGPAAGQSFSIETLIDILLVLYDECCNSSLRREKTVSDFIEYVKPVASSVKTLRLTRDDFEIIKVIGRGAFGEVCVVKFKGSEKVFAMKILNKWEMLKRAETACFKEERDVLVYGDRRWITHLHYAFQPNGMDIKPDNVLLDANGHIRLADFGSCLKLNDDGMVQSNVAVGTPDYISPEILRAMEDGQGRYGPECDWWSLGVCMYEMLFGETPFYAESLVETYGKIMNHKNCFDFPTDVEVSDAAKDLIKQLICGQEFRLGQNGIQDFKNHPWFEDVDWETVRDSNAPYIPEVSSPTDTSNFDVDDADIRLSDAMPPTANNAFTGLHLPFIGFSFTQGRAKKRMSPDGTRKLQDEINTLTKRNCELESQLRSLEAGHSRELQIDSLDGTENSKIKELEKVIRILKQEKDEYQKDRQDLQEKLKFQDKELKDALAQKKLAMTEYTEVSDKLAELRQQKQKFSRQVRDKEEELETAMQKVDSLRNDIRRAEKLRRELESRVDEAQAEATKERKLRERSEEYCRQMQAESERMRVRSEHGPRDQQDSLRLKAELEKLEVQYNESLAQQQARYNLEISSLREQLHEAETHRDLLEREVQLLKEKLEKSRLEAISDSEQMIAELNRRHDRDKQILLEDNNKLSSNIEFLTESMNRLQTERSNLESEYDQLRSKQEALGQWESQLSEIIQWVSDEKDARAYLQALATKMTEELDYLKHAGVSNAVAGTDKNWRNRRSQKLDKMELLNLQSSLQSEIQAKQAISEDLSKTREALLAAQKDLREYRQRNDALSMDLKRKEKQIKDFQNRLDSEGSSVGISSFIKRHVKVLERPSSQMSYLDQFLKESNSSSQQMQNTYDNLPVQNILYQGGSIESEEGDIEDNRALSMTSSKSNLSELSLHDPQSPMKHKAHQFLVRTFSSPTKCSHCTSLMVGLMRQGMVCEICGFTCHTACCPHVPSVCPVPPDQSEC</sequence>
<dbReference type="GO" id="GO:0031032">
    <property type="term" value="P:actomyosin structure organization"/>
    <property type="evidence" value="ECO:0007669"/>
    <property type="project" value="TreeGrafter"/>
</dbReference>
<dbReference type="SMART" id="SM00220">
    <property type="entry name" value="S_TKc"/>
    <property type="match status" value="1"/>
</dbReference>
<dbReference type="InterPro" id="IPR020454">
    <property type="entry name" value="DAG/PE-bd"/>
</dbReference>
<dbReference type="Proteomes" id="UP001162162">
    <property type="component" value="Unassembled WGS sequence"/>
</dbReference>
<feature type="coiled-coil region" evidence="19">
    <location>
        <begin position="660"/>
        <end position="694"/>
    </location>
</feature>
<dbReference type="InterPro" id="IPR000719">
    <property type="entry name" value="Prot_kinase_dom"/>
</dbReference>
<comment type="similarity">
    <text evidence="3">Belongs to the protein kinase superfamily. AGC Ser/Thr protein kinase family. DMPK subfamily.</text>
</comment>
<keyword evidence="7" id="KW-0597">Phosphoprotein</keyword>
<reference evidence="24" key="1">
    <citation type="journal article" date="2023" name="Insect Mol. Biol.">
        <title>Genome sequencing provides insights into the evolution of gene families encoding plant cell wall-degrading enzymes in longhorned beetles.</title>
        <authorList>
            <person name="Shin N.R."/>
            <person name="Okamura Y."/>
            <person name="Kirsch R."/>
            <person name="Pauchet Y."/>
        </authorList>
    </citation>
    <scope>NUCLEOTIDE SEQUENCE</scope>
    <source>
        <strain evidence="24">AMC_N1</strain>
    </source>
</reference>
<evidence type="ECO:0000256" key="6">
    <source>
        <dbReference type="ARBA" id="ARBA00022527"/>
    </source>
</evidence>
<dbReference type="SMART" id="SM00133">
    <property type="entry name" value="S_TK_X"/>
    <property type="match status" value="1"/>
</dbReference>
<comment type="cofactor">
    <cofactor evidence="1">
        <name>Mg(2+)</name>
        <dbReference type="ChEBI" id="CHEBI:18420"/>
    </cofactor>
</comment>
<dbReference type="Gene3D" id="1.10.510.10">
    <property type="entry name" value="Transferase(Phosphotransferase) domain 1"/>
    <property type="match status" value="1"/>
</dbReference>
<evidence type="ECO:0000256" key="1">
    <source>
        <dbReference type="ARBA" id="ARBA00001946"/>
    </source>
</evidence>
<evidence type="ECO:0000256" key="7">
    <source>
        <dbReference type="ARBA" id="ARBA00022553"/>
    </source>
</evidence>
<keyword evidence="25" id="KW-1185">Reference proteome</keyword>
<evidence type="ECO:0000256" key="5">
    <source>
        <dbReference type="ARBA" id="ARBA00022490"/>
    </source>
</evidence>
<dbReference type="Gene3D" id="3.30.60.20">
    <property type="match status" value="1"/>
</dbReference>
<evidence type="ECO:0000256" key="19">
    <source>
        <dbReference type="SAM" id="Coils"/>
    </source>
</evidence>
<dbReference type="Gene3D" id="3.30.200.20">
    <property type="entry name" value="Phosphorylase Kinase, domain 1"/>
    <property type="match status" value="2"/>
</dbReference>
<dbReference type="PANTHER" id="PTHR22988:SF66">
    <property type="entry name" value="SERINE_THREONINE-PROTEIN KINASE GENGHIS KHAN"/>
    <property type="match status" value="1"/>
</dbReference>
<dbReference type="Pfam" id="PF08826">
    <property type="entry name" value="DMPK_coil"/>
    <property type="match status" value="1"/>
</dbReference>
<gene>
    <name evidence="24" type="ORF">NQ318_012820</name>
</gene>
<evidence type="ECO:0000256" key="11">
    <source>
        <dbReference type="ARBA" id="ARBA00022771"/>
    </source>
</evidence>
<dbReference type="GO" id="GO:0005737">
    <property type="term" value="C:cytoplasm"/>
    <property type="evidence" value="ECO:0007669"/>
    <property type="project" value="UniProtKB-SubCell"/>
</dbReference>
<evidence type="ECO:0000256" key="16">
    <source>
        <dbReference type="ARBA" id="ARBA00047899"/>
    </source>
</evidence>
<comment type="catalytic activity">
    <reaction evidence="17">
        <text>L-seryl-[protein] + ATP = O-phospho-L-seryl-[protein] + ADP + H(+)</text>
        <dbReference type="Rhea" id="RHEA:17989"/>
        <dbReference type="Rhea" id="RHEA-COMP:9863"/>
        <dbReference type="Rhea" id="RHEA-COMP:11604"/>
        <dbReference type="ChEBI" id="CHEBI:15378"/>
        <dbReference type="ChEBI" id="CHEBI:29999"/>
        <dbReference type="ChEBI" id="CHEBI:30616"/>
        <dbReference type="ChEBI" id="CHEBI:83421"/>
        <dbReference type="ChEBI" id="CHEBI:456216"/>
        <dbReference type="EC" id="2.7.11.1"/>
    </reaction>
</comment>
<dbReference type="InterPro" id="IPR017892">
    <property type="entry name" value="Pkinase_C"/>
</dbReference>
<dbReference type="PROSITE" id="PS00107">
    <property type="entry name" value="PROTEIN_KINASE_ATP"/>
    <property type="match status" value="1"/>
</dbReference>
<protein>
    <recommendedName>
        <fullName evidence="4">non-specific serine/threonine protein kinase</fullName>
        <ecNumber evidence="4">2.7.11.1</ecNumber>
    </recommendedName>
</protein>
<evidence type="ECO:0000256" key="14">
    <source>
        <dbReference type="ARBA" id="ARBA00022840"/>
    </source>
</evidence>
<evidence type="ECO:0000256" key="2">
    <source>
        <dbReference type="ARBA" id="ARBA00004496"/>
    </source>
</evidence>
<feature type="domain" description="Protein kinase" evidence="21">
    <location>
        <begin position="1"/>
        <end position="300"/>
    </location>
</feature>
<feature type="domain" description="AGC-kinase C-terminal" evidence="23">
    <location>
        <begin position="301"/>
        <end position="371"/>
    </location>
</feature>